<gene>
    <name evidence="1" type="ORF">JIV24_08375</name>
</gene>
<dbReference type="RefSeq" id="WP_200464582.1">
    <property type="nucleotide sequence ID" value="NZ_JAENRR010000015.1"/>
</dbReference>
<proteinExistence type="predicted"/>
<dbReference type="Pfam" id="PF06945">
    <property type="entry name" value="DUF1289"/>
    <property type="match status" value="1"/>
</dbReference>
<evidence type="ECO:0000313" key="2">
    <source>
        <dbReference type="Proteomes" id="UP000605676"/>
    </source>
</evidence>
<evidence type="ECO:0000313" key="1">
    <source>
        <dbReference type="EMBL" id="MBK3517352.1"/>
    </source>
</evidence>
<name>A0ABS1HI53_9BACT</name>
<dbReference type="PANTHER" id="PTHR35175">
    <property type="entry name" value="DUF1289 DOMAIN-CONTAINING PROTEIN"/>
    <property type="match status" value="1"/>
</dbReference>
<dbReference type="Proteomes" id="UP000605676">
    <property type="component" value="Unassembled WGS sequence"/>
</dbReference>
<organism evidence="1 2">
    <name type="scientific">Carboxylicivirga marina</name>
    <dbReference type="NCBI Taxonomy" id="2800988"/>
    <lineage>
        <taxon>Bacteria</taxon>
        <taxon>Pseudomonadati</taxon>
        <taxon>Bacteroidota</taxon>
        <taxon>Bacteroidia</taxon>
        <taxon>Marinilabiliales</taxon>
        <taxon>Marinilabiliaceae</taxon>
        <taxon>Carboxylicivirga</taxon>
    </lineage>
</organism>
<accession>A0ABS1HI53</accession>
<reference evidence="1 2" key="1">
    <citation type="submission" date="2021-01" db="EMBL/GenBank/DDBJ databases">
        <title>Carboxyliciviraga sp.nov., isolated from coastal sediments.</title>
        <authorList>
            <person name="Lu D."/>
            <person name="Zhang T."/>
        </authorList>
    </citation>
    <scope>NUCLEOTIDE SEQUENCE [LARGE SCALE GENOMIC DNA]</scope>
    <source>
        <strain evidence="1 2">N1Y132</strain>
    </source>
</reference>
<protein>
    <submittedName>
        <fullName evidence="1">DUF1289 domain-containing protein</fullName>
    </submittedName>
</protein>
<keyword evidence="2" id="KW-1185">Reference proteome</keyword>
<dbReference type="InterPro" id="IPR010710">
    <property type="entry name" value="DUF1289"/>
</dbReference>
<sequence>MKEVQSPCISVCQYDSKGICFGCRRTIDEAGNWSKYTNEEKEVIIKELSIRRNVEGEEPNIFLR</sequence>
<dbReference type="PANTHER" id="PTHR35175:SF2">
    <property type="entry name" value="DUF1289 DOMAIN-CONTAINING PROTEIN"/>
    <property type="match status" value="1"/>
</dbReference>
<dbReference type="EMBL" id="JAENRR010000015">
    <property type="protein sequence ID" value="MBK3517352.1"/>
    <property type="molecule type" value="Genomic_DNA"/>
</dbReference>
<comment type="caution">
    <text evidence="1">The sequence shown here is derived from an EMBL/GenBank/DDBJ whole genome shotgun (WGS) entry which is preliminary data.</text>
</comment>